<evidence type="ECO:0000313" key="2">
    <source>
        <dbReference type="Proteomes" id="UP000663935"/>
    </source>
</evidence>
<protein>
    <submittedName>
        <fullName evidence="1">DUF1573 domain-containing protein</fullName>
    </submittedName>
</protein>
<gene>
    <name evidence="1" type="ORF">JL193_04485</name>
</gene>
<dbReference type="Proteomes" id="UP000663935">
    <property type="component" value="Chromosome"/>
</dbReference>
<dbReference type="EMBL" id="CP071795">
    <property type="protein sequence ID" value="QTD38550.1"/>
    <property type="molecule type" value="Genomic_DNA"/>
</dbReference>
<dbReference type="RefSeq" id="WP_207972679.1">
    <property type="nucleotide sequence ID" value="NZ_CP071795.1"/>
</dbReference>
<dbReference type="InterPro" id="IPR011467">
    <property type="entry name" value="DUF1573"/>
</dbReference>
<keyword evidence="2" id="KW-1185">Reference proteome</keyword>
<dbReference type="InterPro" id="IPR013783">
    <property type="entry name" value="Ig-like_fold"/>
</dbReference>
<sequence>MYNFGLIPAKKDTTAVFNFSNTGETPLVITGVKTSCVPYQNTLKVL</sequence>
<dbReference type="Pfam" id="PF07610">
    <property type="entry name" value="DUF1573"/>
    <property type="match status" value="1"/>
</dbReference>
<dbReference type="Gene3D" id="2.60.40.10">
    <property type="entry name" value="Immunoglobulins"/>
    <property type="match status" value="1"/>
</dbReference>
<proteinExistence type="predicted"/>
<accession>A0ABX7SZ42</accession>
<name>A0ABX7SZ42_9FLAO</name>
<organism evidence="1 2">
    <name type="scientific">Polaribacter batillariae</name>
    <dbReference type="NCBI Taxonomy" id="2808900"/>
    <lineage>
        <taxon>Bacteria</taxon>
        <taxon>Pseudomonadati</taxon>
        <taxon>Bacteroidota</taxon>
        <taxon>Flavobacteriia</taxon>
        <taxon>Flavobacteriales</taxon>
        <taxon>Flavobacteriaceae</taxon>
    </lineage>
</organism>
<reference evidence="1 2" key="1">
    <citation type="submission" date="2021-03" db="EMBL/GenBank/DDBJ databases">
        <title>Complete genome of Polaribacter_sp.G4M1.</title>
        <authorList>
            <person name="Jeong S.W."/>
            <person name="Bae J.W."/>
        </authorList>
    </citation>
    <scope>NUCLEOTIDE SEQUENCE [LARGE SCALE GENOMIC DNA]</scope>
    <source>
        <strain evidence="1 2">G4M1</strain>
    </source>
</reference>
<evidence type="ECO:0000313" key="1">
    <source>
        <dbReference type="EMBL" id="QTD38550.1"/>
    </source>
</evidence>